<dbReference type="PANTHER" id="PTHR42866:SF1">
    <property type="entry name" value="SPORE COAT POLYSACCHARIDE BIOSYNTHESIS PROTEIN SPSF"/>
    <property type="match status" value="1"/>
</dbReference>
<dbReference type="InterPro" id="IPR003329">
    <property type="entry name" value="Cytidylyl_trans"/>
</dbReference>
<keyword evidence="2" id="KW-1185">Reference proteome</keyword>
<dbReference type="STRING" id="342108.amb0718"/>
<dbReference type="SUPFAM" id="SSF53448">
    <property type="entry name" value="Nucleotide-diphospho-sugar transferases"/>
    <property type="match status" value="1"/>
</dbReference>
<gene>
    <name evidence="1" type="ordered locus">amb0718</name>
</gene>
<organism evidence="1 2">
    <name type="scientific">Paramagnetospirillum magneticum (strain ATCC 700264 / AMB-1)</name>
    <name type="common">Magnetospirillum magneticum</name>
    <dbReference type="NCBI Taxonomy" id="342108"/>
    <lineage>
        <taxon>Bacteria</taxon>
        <taxon>Pseudomonadati</taxon>
        <taxon>Pseudomonadota</taxon>
        <taxon>Alphaproteobacteria</taxon>
        <taxon>Rhodospirillales</taxon>
        <taxon>Magnetospirillaceae</taxon>
        <taxon>Paramagnetospirillum</taxon>
    </lineage>
</organism>
<evidence type="ECO:0000313" key="2">
    <source>
        <dbReference type="Proteomes" id="UP000007058"/>
    </source>
</evidence>
<dbReference type="GO" id="GO:0005829">
    <property type="term" value="C:cytosol"/>
    <property type="evidence" value="ECO:0007669"/>
    <property type="project" value="TreeGrafter"/>
</dbReference>
<dbReference type="InterPro" id="IPR029044">
    <property type="entry name" value="Nucleotide-diphossugar_trans"/>
</dbReference>
<sequence>MTAVVIVQARMGSTRLPGKILKGLGGMSALAQCLRRCKAIPGIDRVVCAIPEGEAEAPAVAEAQRCGALVVRGPSDDVLKRYALAARAAGADIVMRVTSDCPLIDPDLCGRLLAKLRAEGLDYCCNNLPPSWPHGLDAEVFRATALFEAEDKATEPFDREHVTPWLRRAPHLKRGNIAREEGDLSHQCRWTLDYPEDYAFLAALFERLPEAIVSMEAVLAVLAANPALADINAMRRGVRAMPVPAKGASVSDRR</sequence>
<dbReference type="Pfam" id="PF02348">
    <property type="entry name" value="CTP_transf_3"/>
    <property type="match status" value="1"/>
</dbReference>
<dbReference type="OrthoDB" id="9801052at2"/>
<dbReference type="Gene3D" id="3.90.550.10">
    <property type="entry name" value="Spore Coat Polysaccharide Biosynthesis Protein SpsA, Chain A"/>
    <property type="match status" value="1"/>
</dbReference>
<dbReference type="Proteomes" id="UP000007058">
    <property type="component" value="Chromosome"/>
</dbReference>
<evidence type="ECO:0000313" key="1">
    <source>
        <dbReference type="EMBL" id="BAE49522.1"/>
    </source>
</evidence>
<dbReference type="HOGENOM" id="CLU_072501_0_0_5"/>
<accession>Q2W9F3</accession>
<dbReference type="CDD" id="cd02518">
    <property type="entry name" value="GT2_SpsF"/>
    <property type="match status" value="1"/>
</dbReference>
<protein>
    <submittedName>
        <fullName evidence="1">Spore coat polysaccharide biosynthesis protein F</fullName>
    </submittedName>
</protein>
<proteinExistence type="predicted"/>
<dbReference type="EMBL" id="AP007255">
    <property type="protein sequence ID" value="BAE49522.1"/>
    <property type="molecule type" value="Genomic_DNA"/>
</dbReference>
<reference evidence="1 2" key="1">
    <citation type="journal article" date="2005" name="DNA Res.">
        <title>Complete genome sequence of the facultative anaerobic magnetotactic bacterium Magnetospirillum sp. strain AMB-1.</title>
        <authorList>
            <person name="Matsunaga T."/>
            <person name="Okamura Y."/>
            <person name="Fukuda Y."/>
            <person name="Wahyudi A.T."/>
            <person name="Murase Y."/>
            <person name="Takeyama H."/>
        </authorList>
    </citation>
    <scope>NUCLEOTIDE SEQUENCE [LARGE SCALE GENOMIC DNA]</scope>
    <source>
        <strain evidence="2">ATCC 700264 / AMB-1</strain>
    </source>
</reference>
<name>Q2W9F3_PARM1</name>
<dbReference type="AlphaFoldDB" id="Q2W9F3"/>
<dbReference type="KEGG" id="mag:amb0718"/>
<dbReference type="PANTHER" id="PTHR42866">
    <property type="entry name" value="3-DEOXY-MANNO-OCTULOSONATE CYTIDYLYLTRANSFERASE"/>
    <property type="match status" value="1"/>
</dbReference>
<dbReference type="RefSeq" id="WP_011383161.1">
    <property type="nucleotide sequence ID" value="NC_007626.1"/>
</dbReference>